<accession>A0ABS5LRM6</accession>
<dbReference type="SUPFAM" id="SSF110849">
    <property type="entry name" value="ParB/Sulfiredoxin"/>
    <property type="match status" value="1"/>
</dbReference>
<feature type="domain" description="ParB-like N-terminal" evidence="3">
    <location>
        <begin position="22"/>
        <end position="129"/>
    </location>
</feature>
<dbReference type="Gene3D" id="1.10.10.2830">
    <property type="match status" value="1"/>
</dbReference>
<feature type="compositionally biased region" description="Basic and acidic residues" evidence="2">
    <location>
        <begin position="548"/>
        <end position="559"/>
    </location>
</feature>
<dbReference type="InterPro" id="IPR050336">
    <property type="entry name" value="Chromosome_partition/occlusion"/>
</dbReference>
<feature type="compositionally biased region" description="Acidic residues" evidence="2">
    <location>
        <begin position="668"/>
        <end position="680"/>
    </location>
</feature>
<dbReference type="InterPro" id="IPR041468">
    <property type="entry name" value="HTH_ParB/Spo0J"/>
</dbReference>
<dbReference type="RefSeq" id="WP_211456951.1">
    <property type="nucleotide sequence ID" value="NZ_JAANES010000002.1"/>
</dbReference>
<comment type="similarity">
    <text evidence="1">Belongs to the ParB family.</text>
</comment>
<evidence type="ECO:0000259" key="3">
    <source>
        <dbReference type="SMART" id="SM00470"/>
    </source>
</evidence>
<feature type="region of interest" description="Disordered" evidence="2">
    <location>
        <begin position="548"/>
        <end position="609"/>
    </location>
</feature>
<dbReference type="SUPFAM" id="SSF109709">
    <property type="entry name" value="KorB DNA-binding domain-like"/>
    <property type="match status" value="1"/>
</dbReference>
<dbReference type="InterPro" id="IPR036086">
    <property type="entry name" value="ParB/Sulfiredoxin_sf"/>
</dbReference>
<dbReference type="CDD" id="cd16393">
    <property type="entry name" value="SPO0J_N"/>
    <property type="match status" value="1"/>
</dbReference>
<name>A0ABS5LRM6_9BURK</name>
<dbReference type="Proteomes" id="UP001647436">
    <property type="component" value="Unassembled WGS sequence"/>
</dbReference>
<feature type="compositionally biased region" description="Low complexity" evidence="2">
    <location>
        <begin position="681"/>
        <end position="705"/>
    </location>
</feature>
<organism evidence="4 5">
    <name type="scientific">Comamonas brasiliensis</name>
    <dbReference type="NCBI Taxonomy" id="1812482"/>
    <lineage>
        <taxon>Bacteria</taxon>
        <taxon>Pseudomonadati</taxon>
        <taxon>Pseudomonadota</taxon>
        <taxon>Betaproteobacteria</taxon>
        <taxon>Burkholderiales</taxon>
        <taxon>Comamonadaceae</taxon>
        <taxon>Comamonas</taxon>
    </lineage>
</organism>
<dbReference type="InterPro" id="IPR003115">
    <property type="entry name" value="ParB_N"/>
</dbReference>
<protein>
    <submittedName>
        <fullName evidence="4">Nucleoid occlusion protein</fullName>
    </submittedName>
</protein>
<dbReference type="SMART" id="SM00470">
    <property type="entry name" value="ParB"/>
    <property type="match status" value="1"/>
</dbReference>
<feature type="region of interest" description="Disordered" evidence="2">
    <location>
        <begin position="656"/>
        <end position="705"/>
    </location>
</feature>
<dbReference type="Pfam" id="PF02195">
    <property type="entry name" value="ParB_N"/>
    <property type="match status" value="1"/>
</dbReference>
<dbReference type="PANTHER" id="PTHR33375">
    <property type="entry name" value="CHROMOSOME-PARTITIONING PROTEIN PARB-RELATED"/>
    <property type="match status" value="1"/>
</dbReference>
<dbReference type="EMBL" id="JAANES010000002">
    <property type="protein sequence ID" value="MBS3019154.1"/>
    <property type="molecule type" value="Genomic_DNA"/>
</dbReference>
<reference evidence="4 5" key="1">
    <citation type="submission" date="2020-03" db="EMBL/GenBank/DDBJ databases">
        <title>The role of nitrogen metabolism on polyethylene biodegradation.</title>
        <authorList>
            <person name="Peixoto J."/>
            <person name="Vizzotto C.S."/>
            <person name="Ramos A."/>
            <person name="Alves G."/>
            <person name="Steindorff A."/>
            <person name="Kruger R."/>
        </authorList>
    </citation>
    <scope>NUCLEOTIDE SEQUENCE [LARGE SCALE GENOMIC DNA]</scope>
    <source>
        <strain evidence="4 5">PE63</strain>
    </source>
</reference>
<gene>
    <name evidence="4" type="primary">noc</name>
    <name evidence="4" type="ORF">DJFAAGMI_01893</name>
</gene>
<keyword evidence="5" id="KW-1185">Reference proteome</keyword>
<proteinExistence type="inferred from homology"/>
<dbReference type="NCBIfam" id="TIGR00180">
    <property type="entry name" value="parB_part"/>
    <property type="match status" value="1"/>
</dbReference>
<evidence type="ECO:0000313" key="5">
    <source>
        <dbReference type="Proteomes" id="UP001647436"/>
    </source>
</evidence>
<sequence length="775" mass="83985">MTDTKDTVTQALPTPGAGERMDHVAIVSIARSLTNPRKRFDATKLQELADSIAASGVHQPILIRPLPGHRLEDTHREARALKQPAPEYELVAGERRWRACQLAKVAQIPAMIRPMTDEQALEVQVIENLQREDVTELEEAEGYESLMKHSKLNADQVGAKIGKSRGYVYGRLKLLDLCQQAREALREGKIDFSKALLVARIPNEQLQIKALDFMTDDDWRGEFPSYRACAQHVQNEFMLRLDTARFKITDASLLPEAGTCTDCKKRTGADQELWNDIKSADVCTDPSCFHKKTDAHTAQMVRDAQDKGQNVITGAEAAELASDHWGNSKLKGYRRLDSTEDSPTDVPLRKIIGAQMEAEGIQPTKVEHPRKKGELIDVLPNETVLRLLKIVDGQAQASKEVAKEVRAFADDKKAKAKAKAEAKFERAWRDGLIDRTWTAITRNMGGLFTTELHRYLVLRTVRSLSGDDALAIADVLGLDRVGAHSALIQHAKDTLVPDQLHMLCIMQTDSRVNDHSYGDRVANEGLMLVSGAVLKEQLQTVIKETKAAAADEHLPKPEPVKSAAPKANLPQHPAARAGDDGGRGNAKKGKKPAAQASEKPKTSAAHASAQIAEALQELEGSGAAAAAQGIDGAPVAVAQAPISGAKAQGDKAAPVAAKAAHGLPPASEIEDDFPYPDDDAQQPAVAQAAAAEDGQGNAGAKTGAAAKQWTAEELVAERVQIRENATGKQQKPWIGYEGTVVAQIGPESVDVSIVRAPRCKPIRVAFHITEVEVIQ</sequence>
<dbReference type="InterPro" id="IPR004437">
    <property type="entry name" value="ParB/RepB/Spo0J"/>
</dbReference>
<evidence type="ECO:0000313" key="4">
    <source>
        <dbReference type="EMBL" id="MBS3019154.1"/>
    </source>
</evidence>
<dbReference type="Pfam" id="PF17762">
    <property type="entry name" value="HTH_ParB"/>
    <property type="match status" value="1"/>
</dbReference>
<comment type="caution">
    <text evidence="4">The sequence shown here is derived from an EMBL/GenBank/DDBJ whole genome shotgun (WGS) entry which is preliminary data.</text>
</comment>
<dbReference type="PANTHER" id="PTHR33375:SF7">
    <property type="entry name" value="CHROMOSOME 2-PARTITIONING PROTEIN PARB-RELATED"/>
    <property type="match status" value="1"/>
</dbReference>
<dbReference type="Gene3D" id="3.90.1530.30">
    <property type="match status" value="1"/>
</dbReference>
<evidence type="ECO:0000256" key="2">
    <source>
        <dbReference type="SAM" id="MobiDB-lite"/>
    </source>
</evidence>
<evidence type="ECO:0000256" key="1">
    <source>
        <dbReference type="ARBA" id="ARBA00006295"/>
    </source>
</evidence>